<feature type="signal peptide" evidence="2">
    <location>
        <begin position="1"/>
        <end position="25"/>
    </location>
</feature>
<dbReference type="GeneID" id="9053882"/>
<accession>C5K4Q7</accession>
<feature type="transmembrane region" description="Helical" evidence="1">
    <location>
        <begin position="217"/>
        <end position="237"/>
    </location>
</feature>
<evidence type="ECO:0000313" key="3">
    <source>
        <dbReference type="EMBL" id="EER20329.1"/>
    </source>
</evidence>
<sequence>MTKILALSGGFILAMSSTLVNQAFTLSPPADKGPVAAIVSSTVVTVSLYGHFVFHERLDRVHTILLMMVVAGMTISTFGTYVALAPGNASSSGSHSFIGPLFAILAMIGISALTLLMRYNSIGNVATRSGFSALLLSQTCVAISLCMVLIARGQTTLRVTGFALVTTMVAGLSQSTGIFFMNEALAYPMTSLVKVICSANPIIVLLLNFFIDGLVPRATQSIGMAIILIAVFLSALIPPKGLQPSSKEDVMNCGPRDLANSLLAERVMLV</sequence>
<evidence type="ECO:0000313" key="4">
    <source>
        <dbReference type="Proteomes" id="UP000007800"/>
    </source>
</evidence>
<evidence type="ECO:0008006" key="5">
    <source>
        <dbReference type="Google" id="ProtNLM"/>
    </source>
</evidence>
<dbReference type="InParanoid" id="C5K4Q7"/>
<feature type="chain" id="PRO_5002953735" description="EamA domain-containing protein" evidence="2">
    <location>
        <begin position="26"/>
        <end position="270"/>
    </location>
</feature>
<keyword evidence="4" id="KW-1185">Reference proteome</keyword>
<feature type="transmembrane region" description="Helical" evidence="1">
    <location>
        <begin position="32"/>
        <end position="52"/>
    </location>
</feature>
<keyword evidence="1" id="KW-0472">Membrane</keyword>
<dbReference type="RefSeq" id="XP_002788533.1">
    <property type="nucleotide sequence ID" value="XM_002788487.1"/>
</dbReference>
<dbReference type="SUPFAM" id="SSF103481">
    <property type="entry name" value="Multidrug resistance efflux transporter EmrE"/>
    <property type="match status" value="2"/>
</dbReference>
<feature type="transmembrane region" description="Helical" evidence="1">
    <location>
        <begin position="131"/>
        <end position="151"/>
    </location>
</feature>
<organism evidence="4">
    <name type="scientific">Perkinsus marinus (strain ATCC 50983 / TXsc)</name>
    <dbReference type="NCBI Taxonomy" id="423536"/>
    <lineage>
        <taxon>Eukaryota</taxon>
        <taxon>Sar</taxon>
        <taxon>Alveolata</taxon>
        <taxon>Perkinsozoa</taxon>
        <taxon>Perkinsea</taxon>
        <taxon>Perkinsida</taxon>
        <taxon>Perkinsidae</taxon>
        <taxon>Perkinsus</taxon>
    </lineage>
</organism>
<keyword evidence="1" id="KW-0812">Transmembrane</keyword>
<reference evidence="3 4" key="1">
    <citation type="submission" date="2008-07" db="EMBL/GenBank/DDBJ databases">
        <authorList>
            <person name="El-Sayed N."/>
            <person name="Caler E."/>
            <person name="Inman J."/>
            <person name="Amedeo P."/>
            <person name="Hass B."/>
            <person name="Wortman J."/>
        </authorList>
    </citation>
    <scope>NUCLEOTIDE SEQUENCE [LARGE SCALE GENOMIC DNA]</scope>
    <source>
        <strain evidence="4">ATCC 50983 / TXsc</strain>
    </source>
</reference>
<keyword evidence="2" id="KW-0732">Signal</keyword>
<feature type="transmembrane region" description="Helical" evidence="1">
    <location>
        <begin position="192"/>
        <end position="211"/>
    </location>
</feature>
<feature type="transmembrane region" description="Helical" evidence="1">
    <location>
        <begin position="64"/>
        <end position="85"/>
    </location>
</feature>
<dbReference type="OMA" id="KVICSAN"/>
<proteinExistence type="predicted"/>
<name>C5K4Q7_PERM5</name>
<dbReference type="OrthoDB" id="436048at2759"/>
<evidence type="ECO:0000256" key="2">
    <source>
        <dbReference type="SAM" id="SignalP"/>
    </source>
</evidence>
<gene>
    <name evidence="3" type="ORF">Pmar_PMAR010064</name>
</gene>
<dbReference type="EMBL" id="GG670562">
    <property type="protein sequence ID" value="EER20329.1"/>
    <property type="molecule type" value="Genomic_DNA"/>
</dbReference>
<feature type="transmembrane region" description="Helical" evidence="1">
    <location>
        <begin position="157"/>
        <end position="180"/>
    </location>
</feature>
<dbReference type="AlphaFoldDB" id="C5K4Q7"/>
<feature type="transmembrane region" description="Helical" evidence="1">
    <location>
        <begin position="97"/>
        <end position="119"/>
    </location>
</feature>
<dbReference type="InterPro" id="IPR037185">
    <property type="entry name" value="EmrE-like"/>
</dbReference>
<protein>
    <recommendedName>
        <fullName evidence="5">EamA domain-containing protein</fullName>
    </recommendedName>
</protein>
<dbReference type="Proteomes" id="UP000007800">
    <property type="component" value="Unassembled WGS sequence"/>
</dbReference>
<evidence type="ECO:0000256" key="1">
    <source>
        <dbReference type="SAM" id="Phobius"/>
    </source>
</evidence>
<keyword evidence="1" id="KW-1133">Transmembrane helix</keyword>